<protein>
    <submittedName>
        <fullName evidence="2">Helix-turn-helix transcriptional regulator</fullName>
    </submittedName>
</protein>
<dbReference type="Gene3D" id="1.10.10.10">
    <property type="entry name" value="Winged helix-like DNA-binding domain superfamily/Winged helix DNA-binding domain"/>
    <property type="match status" value="1"/>
</dbReference>
<evidence type="ECO:0000259" key="1">
    <source>
        <dbReference type="PROSITE" id="PS50987"/>
    </source>
</evidence>
<evidence type="ECO:0000313" key="2">
    <source>
        <dbReference type="EMBL" id="MDR4306098.1"/>
    </source>
</evidence>
<dbReference type="InterPro" id="IPR001845">
    <property type="entry name" value="HTH_ArsR_DNA-bd_dom"/>
</dbReference>
<sequence length="130" mass="14636">MAQSEKVVPLPGAGDDREEALDRAFFALSDPIRRAILDELDKGPRLVSELAEPFEVSLQAVSRHIQVLVRAGLVRQERTGRISRCSLDVGPMLSAAVWINRYTKYWEAQFETLAALLQENDEPDDKDAER</sequence>
<dbReference type="RefSeq" id="WP_309389663.1">
    <property type="nucleotide sequence ID" value="NZ_JADBEO010000008.1"/>
</dbReference>
<dbReference type="Pfam" id="PF12840">
    <property type="entry name" value="HTH_20"/>
    <property type="match status" value="1"/>
</dbReference>
<dbReference type="SMART" id="SM00418">
    <property type="entry name" value="HTH_ARSR"/>
    <property type="match status" value="1"/>
</dbReference>
<dbReference type="PRINTS" id="PR00778">
    <property type="entry name" value="HTHARSR"/>
</dbReference>
<dbReference type="InterPro" id="IPR036390">
    <property type="entry name" value="WH_DNA-bd_sf"/>
</dbReference>
<name>A0ABU1DDA5_9HYPH</name>
<evidence type="ECO:0000313" key="3">
    <source>
        <dbReference type="Proteomes" id="UP001181622"/>
    </source>
</evidence>
<organism evidence="2 3">
    <name type="scientific">Chelatococcus sambhunathii</name>
    <dbReference type="NCBI Taxonomy" id="363953"/>
    <lineage>
        <taxon>Bacteria</taxon>
        <taxon>Pseudomonadati</taxon>
        <taxon>Pseudomonadota</taxon>
        <taxon>Alphaproteobacteria</taxon>
        <taxon>Hyphomicrobiales</taxon>
        <taxon>Chelatococcaceae</taxon>
        <taxon>Chelatococcus</taxon>
    </lineage>
</organism>
<dbReference type="InterPro" id="IPR011991">
    <property type="entry name" value="ArsR-like_HTH"/>
</dbReference>
<comment type="caution">
    <text evidence="2">The sequence shown here is derived from an EMBL/GenBank/DDBJ whole genome shotgun (WGS) entry which is preliminary data.</text>
</comment>
<dbReference type="PANTHER" id="PTHR38600:SF2">
    <property type="entry name" value="SLL0088 PROTEIN"/>
    <property type="match status" value="1"/>
</dbReference>
<dbReference type="CDD" id="cd00090">
    <property type="entry name" value="HTH_ARSR"/>
    <property type="match status" value="1"/>
</dbReference>
<dbReference type="EMBL" id="JADBEO010000008">
    <property type="protein sequence ID" value="MDR4306098.1"/>
    <property type="molecule type" value="Genomic_DNA"/>
</dbReference>
<dbReference type="Proteomes" id="UP001181622">
    <property type="component" value="Unassembled WGS sequence"/>
</dbReference>
<dbReference type="PANTHER" id="PTHR38600">
    <property type="entry name" value="TRANSCRIPTIONAL REGULATORY PROTEIN"/>
    <property type="match status" value="1"/>
</dbReference>
<keyword evidence="3" id="KW-1185">Reference proteome</keyword>
<dbReference type="NCBIfam" id="NF033788">
    <property type="entry name" value="HTH_metalloreg"/>
    <property type="match status" value="1"/>
</dbReference>
<dbReference type="InterPro" id="IPR036388">
    <property type="entry name" value="WH-like_DNA-bd_sf"/>
</dbReference>
<dbReference type="PROSITE" id="PS50987">
    <property type="entry name" value="HTH_ARSR_2"/>
    <property type="match status" value="1"/>
</dbReference>
<reference evidence="2" key="1">
    <citation type="submission" date="2020-10" db="EMBL/GenBank/DDBJ databases">
        <authorList>
            <person name="Abbas A."/>
            <person name="Razzaq R."/>
            <person name="Waqas M."/>
            <person name="Abbas N."/>
            <person name="Nielsen T.K."/>
            <person name="Hansen L.H."/>
            <person name="Hussain S."/>
            <person name="Shahid M."/>
        </authorList>
    </citation>
    <scope>NUCLEOTIDE SEQUENCE</scope>
    <source>
        <strain evidence="2">S14</strain>
    </source>
</reference>
<gene>
    <name evidence="2" type="ORF">IHQ68_05630</name>
</gene>
<accession>A0ABU1DDA5</accession>
<dbReference type="SUPFAM" id="SSF46785">
    <property type="entry name" value="Winged helix' DNA-binding domain"/>
    <property type="match status" value="1"/>
</dbReference>
<feature type="domain" description="HTH arsR-type" evidence="1">
    <location>
        <begin position="13"/>
        <end position="107"/>
    </location>
</feature>
<proteinExistence type="predicted"/>